<dbReference type="SMART" id="SM00332">
    <property type="entry name" value="PP2Cc"/>
    <property type="match status" value="1"/>
</dbReference>
<comment type="caution">
    <text evidence="4">The sequence shown here is derived from an EMBL/GenBank/DDBJ whole genome shotgun (WGS) entry which is preliminary data.</text>
</comment>
<sequence length="434" mass="46314">MTTPVSNPGLALHYTALTDVGLRRSNNQDSGYASPHLLLLADGMGGAAAGDLASSEAVTIIRAVDDDRGGDALDHLADAVDAANRRLGDLIQADPAVEGMGTTIEAMLWDGEKFAVGHIGDSRAYRLRDGRLTQLSADHTFVQSLVDEGRITREEARHHPHRSLLLRAMLGRDDFEADFSWLQPQLGDRYLLCSDGLSDMVEDPAIAEALASASIDVAATELVRLALEGGGADNVTVVIGEMVAADSDLAESDLACADGRPQLVGAAAESPQPRRGVAVDVHDSTASFSSDPEELRYAPRAPSKWRFARWGVAVLILLVALGAAAWYAYQWTQDQYFVSESNGNVAIYRGVDADLPFITLRNLETRTDVVVDALPSFQQGQIRDGIEATDLADAEQIVRDLRENVVTQPADPTATPAVPTPTDTVLPPGSTVAP</sequence>
<organism evidence="4 5">
    <name type="scientific">Aeromicrobium alkaliterrae</name>
    <dbReference type="NCBI Taxonomy" id="302168"/>
    <lineage>
        <taxon>Bacteria</taxon>
        <taxon>Bacillati</taxon>
        <taxon>Actinomycetota</taxon>
        <taxon>Actinomycetes</taxon>
        <taxon>Propionibacteriales</taxon>
        <taxon>Nocardioidaceae</taxon>
        <taxon>Aeromicrobium</taxon>
    </lineage>
</organism>
<accession>A0ABN2JEZ8</accession>
<keyword evidence="2" id="KW-0472">Membrane</keyword>
<dbReference type="Gene3D" id="3.60.40.10">
    <property type="entry name" value="PPM-type phosphatase domain"/>
    <property type="match status" value="1"/>
</dbReference>
<feature type="domain" description="PPM-type phosphatase" evidence="3">
    <location>
        <begin position="13"/>
        <end position="242"/>
    </location>
</feature>
<keyword evidence="2" id="KW-0812">Transmembrane</keyword>
<reference evidence="4 5" key="1">
    <citation type="journal article" date="2019" name="Int. J. Syst. Evol. Microbiol.">
        <title>The Global Catalogue of Microorganisms (GCM) 10K type strain sequencing project: providing services to taxonomists for standard genome sequencing and annotation.</title>
        <authorList>
            <consortium name="The Broad Institute Genomics Platform"/>
            <consortium name="The Broad Institute Genome Sequencing Center for Infectious Disease"/>
            <person name="Wu L."/>
            <person name="Ma J."/>
        </authorList>
    </citation>
    <scope>NUCLEOTIDE SEQUENCE [LARGE SCALE GENOMIC DNA]</scope>
    <source>
        <strain evidence="4 5">JCM 13518</strain>
    </source>
</reference>
<keyword evidence="2" id="KW-1133">Transmembrane helix</keyword>
<feature type="region of interest" description="Disordered" evidence="1">
    <location>
        <begin position="408"/>
        <end position="434"/>
    </location>
</feature>
<evidence type="ECO:0000256" key="1">
    <source>
        <dbReference type="SAM" id="MobiDB-lite"/>
    </source>
</evidence>
<dbReference type="CDD" id="cd00143">
    <property type="entry name" value="PP2Cc"/>
    <property type="match status" value="1"/>
</dbReference>
<dbReference type="RefSeq" id="WP_344196417.1">
    <property type="nucleotide sequence ID" value="NZ_BAAAME010000001.1"/>
</dbReference>
<proteinExistence type="predicted"/>
<protein>
    <submittedName>
        <fullName evidence="4">Protein phosphatase 2C domain-containing protein</fullName>
    </submittedName>
</protein>
<evidence type="ECO:0000313" key="5">
    <source>
        <dbReference type="Proteomes" id="UP001501057"/>
    </source>
</evidence>
<evidence type="ECO:0000259" key="3">
    <source>
        <dbReference type="PROSITE" id="PS51746"/>
    </source>
</evidence>
<dbReference type="PROSITE" id="PS51746">
    <property type="entry name" value="PPM_2"/>
    <property type="match status" value="1"/>
</dbReference>
<keyword evidence="5" id="KW-1185">Reference proteome</keyword>
<dbReference type="InterPro" id="IPR001932">
    <property type="entry name" value="PPM-type_phosphatase-like_dom"/>
</dbReference>
<feature type="compositionally biased region" description="Low complexity" evidence="1">
    <location>
        <begin position="408"/>
        <end position="428"/>
    </location>
</feature>
<name>A0ABN2JEZ8_9ACTN</name>
<dbReference type="Pfam" id="PF13672">
    <property type="entry name" value="PP2C_2"/>
    <property type="match status" value="1"/>
</dbReference>
<feature type="transmembrane region" description="Helical" evidence="2">
    <location>
        <begin position="307"/>
        <end position="329"/>
    </location>
</feature>
<evidence type="ECO:0000256" key="2">
    <source>
        <dbReference type="SAM" id="Phobius"/>
    </source>
</evidence>
<dbReference type="Proteomes" id="UP001501057">
    <property type="component" value="Unassembled WGS sequence"/>
</dbReference>
<dbReference type="SMART" id="SM00331">
    <property type="entry name" value="PP2C_SIG"/>
    <property type="match status" value="1"/>
</dbReference>
<evidence type="ECO:0000313" key="4">
    <source>
        <dbReference type="EMBL" id="GAA1723472.1"/>
    </source>
</evidence>
<dbReference type="SUPFAM" id="SSF81606">
    <property type="entry name" value="PP2C-like"/>
    <property type="match status" value="1"/>
</dbReference>
<dbReference type="InterPro" id="IPR036457">
    <property type="entry name" value="PPM-type-like_dom_sf"/>
</dbReference>
<dbReference type="EMBL" id="BAAAME010000001">
    <property type="protein sequence ID" value="GAA1723472.1"/>
    <property type="molecule type" value="Genomic_DNA"/>
</dbReference>
<gene>
    <name evidence="4" type="ORF">GCM10009710_00340</name>
</gene>